<dbReference type="Pfam" id="PF13491">
    <property type="entry name" value="FtsK_4TM"/>
    <property type="match status" value="1"/>
</dbReference>
<evidence type="ECO:0000256" key="13">
    <source>
        <dbReference type="ARBA" id="ARBA00024986"/>
    </source>
</evidence>
<evidence type="ECO:0000256" key="3">
    <source>
        <dbReference type="ARBA" id="ARBA00022475"/>
    </source>
</evidence>
<dbReference type="SMART" id="SM00382">
    <property type="entry name" value="AAA"/>
    <property type="match status" value="1"/>
</dbReference>
<keyword evidence="8 15" id="KW-0067">ATP-binding</keyword>
<dbReference type="InterPro" id="IPR027417">
    <property type="entry name" value="P-loop_NTPase"/>
</dbReference>
<dbReference type="InterPro" id="IPR025199">
    <property type="entry name" value="FtsK_4TM"/>
</dbReference>
<dbReference type="OrthoDB" id="9807790at2"/>
<dbReference type="GO" id="GO:0005886">
    <property type="term" value="C:plasma membrane"/>
    <property type="evidence" value="ECO:0007669"/>
    <property type="project" value="UniProtKB-SubCell"/>
</dbReference>
<keyword evidence="5 16" id="KW-0812">Transmembrane</keyword>
<evidence type="ECO:0000313" key="18">
    <source>
        <dbReference type="EMBL" id="ADY56506.1"/>
    </source>
</evidence>
<dbReference type="SUPFAM" id="SSF46785">
    <property type="entry name" value="Winged helix' DNA-binding domain"/>
    <property type="match status" value="1"/>
</dbReference>
<dbReference type="PROSITE" id="PS50901">
    <property type="entry name" value="FTSK"/>
    <property type="match status" value="1"/>
</dbReference>
<dbReference type="STRING" id="645991.Sgly_2217"/>
<dbReference type="InterPro" id="IPR002543">
    <property type="entry name" value="FtsK_dom"/>
</dbReference>
<comment type="subunit">
    <text evidence="14">Homohexamer. Forms a ring that surrounds DNA.</text>
</comment>
<evidence type="ECO:0000256" key="7">
    <source>
        <dbReference type="ARBA" id="ARBA00022829"/>
    </source>
</evidence>
<name>F0STY3_SYNGF</name>
<dbReference type="InterPro" id="IPR050206">
    <property type="entry name" value="FtsK/SpoIIIE/SftA"/>
</dbReference>
<feature type="domain" description="FtsK" evidence="17">
    <location>
        <begin position="412"/>
        <end position="603"/>
    </location>
</feature>
<feature type="transmembrane region" description="Helical" evidence="16">
    <location>
        <begin position="20"/>
        <end position="42"/>
    </location>
</feature>
<comment type="similarity">
    <text evidence="2">Belongs to the FtsK/SpoIIIE/SftA family.</text>
</comment>
<keyword evidence="9 16" id="KW-1133">Transmembrane helix</keyword>
<dbReference type="Pfam" id="PF09397">
    <property type="entry name" value="FtsK_gamma"/>
    <property type="match status" value="1"/>
</dbReference>
<dbReference type="InterPro" id="IPR041027">
    <property type="entry name" value="FtsK_alpha"/>
</dbReference>
<dbReference type="GO" id="GO:0003677">
    <property type="term" value="F:DNA binding"/>
    <property type="evidence" value="ECO:0007669"/>
    <property type="project" value="UniProtKB-KW"/>
</dbReference>
<evidence type="ECO:0000313" key="19">
    <source>
        <dbReference type="Proteomes" id="UP000007488"/>
    </source>
</evidence>
<comment type="subcellular location">
    <subcellularLocation>
        <location evidence="1">Cell membrane</location>
        <topology evidence="1">Multi-pass membrane protein</topology>
    </subcellularLocation>
</comment>
<dbReference type="SUPFAM" id="SSF52540">
    <property type="entry name" value="P-loop containing nucleoside triphosphate hydrolases"/>
    <property type="match status" value="1"/>
</dbReference>
<keyword evidence="6 15" id="KW-0547">Nucleotide-binding</keyword>
<evidence type="ECO:0000256" key="11">
    <source>
        <dbReference type="ARBA" id="ARBA00023136"/>
    </source>
</evidence>
<dbReference type="AlphaFoldDB" id="F0STY3"/>
<dbReference type="GO" id="GO:0051301">
    <property type="term" value="P:cell division"/>
    <property type="evidence" value="ECO:0007669"/>
    <property type="project" value="UniProtKB-KW"/>
</dbReference>
<evidence type="ECO:0000256" key="9">
    <source>
        <dbReference type="ARBA" id="ARBA00022989"/>
    </source>
</evidence>
<dbReference type="eggNOG" id="COG1674">
    <property type="taxonomic scope" value="Bacteria"/>
</dbReference>
<accession>F0STY3</accession>
<protein>
    <submittedName>
        <fullName evidence="18">DNA translocase FtsK</fullName>
    </submittedName>
</protein>
<dbReference type="InterPro" id="IPR036390">
    <property type="entry name" value="WH_DNA-bd_sf"/>
</dbReference>
<feature type="transmembrane region" description="Helical" evidence="16">
    <location>
        <begin position="130"/>
        <end position="152"/>
    </location>
</feature>
<evidence type="ECO:0000256" key="10">
    <source>
        <dbReference type="ARBA" id="ARBA00023125"/>
    </source>
</evidence>
<dbReference type="GO" id="GO:0005524">
    <property type="term" value="F:ATP binding"/>
    <property type="evidence" value="ECO:0007669"/>
    <property type="project" value="UniProtKB-UniRule"/>
</dbReference>
<evidence type="ECO:0000256" key="16">
    <source>
        <dbReference type="SAM" id="Phobius"/>
    </source>
</evidence>
<organism evidence="18 19">
    <name type="scientific">Syntrophobotulus glycolicus (strain DSM 8271 / FlGlyR)</name>
    <dbReference type="NCBI Taxonomy" id="645991"/>
    <lineage>
        <taxon>Bacteria</taxon>
        <taxon>Bacillati</taxon>
        <taxon>Bacillota</taxon>
        <taxon>Clostridia</taxon>
        <taxon>Eubacteriales</taxon>
        <taxon>Desulfitobacteriaceae</taxon>
        <taxon>Syntrophobotulus</taxon>
    </lineage>
</organism>
<dbReference type="Gene3D" id="3.30.980.40">
    <property type="match status" value="1"/>
</dbReference>
<dbReference type="PANTHER" id="PTHR22683:SF41">
    <property type="entry name" value="DNA TRANSLOCASE FTSK"/>
    <property type="match status" value="1"/>
</dbReference>
<keyword evidence="4" id="KW-0132">Cell division</keyword>
<keyword evidence="10" id="KW-0238">DNA-binding</keyword>
<dbReference type="EMBL" id="CP002547">
    <property type="protein sequence ID" value="ADY56506.1"/>
    <property type="molecule type" value="Genomic_DNA"/>
</dbReference>
<reference evidence="18 19" key="1">
    <citation type="journal article" date="2011" name="Stand. Genomic Sci.">
        <title>Complete genome sequence of Syntrophobotulus glycolicus type strain (FlGlyR).</title>
        <authorList>
            <person name="Han C."/>
            <person name="Mwirichia R."/>
            <person name="Chertkov O."/>
            <person name="Held B."/>
            <person name="Lapidus A."/>
            <person name="Nolan M."/>
            <person name="Lucas S."/>
            <person name="Hammon N."/>
            <person name="Deshpande S."/>
            <person name="Cheng J.F."/>
            <person name="Tapia R."/>
            <person name="Goodwin L."/>
            <person name="Pitluck S."/>
            <person name="Huntemann M."/>
            <person name="Liolios K."/>
            <person name="Ivanova N."/>
            <person name="Pagani I."/>
            <person name="Mavromatis K."/>
            <person name="Ovchinikova G."/>
            <person name="Pati A."/>
            <person name="Chen A."/>
            <person name="Palaniappan K."/>
            <person name="Land M."/>
            <person name="Hauser L."/>
            <person name="Brambilla E.M."/>
            <person name="Rohde M."/>
            <person name="Spring S."/>
            <person name="Sikorski J."/>
            <person name="Goker M."/>
            <person name="Woyke T."/>
            <person name="Bristow J."/>
            <person name="Eisen J.A."/>
            <person name="Markowitz V."/>
            <person name="Hugenholtz P."/>
            <person name="Kyrpides N.C."/>
            <person name="Klenk H.P."/>
            <person name="Detter J.C."/>
        </authorList>
    </citation>
    <scope>NUCLEOTIDE SEQUENCE [LARGE SCALE GENOMIC DNA]</scope>
    <source>
        <strain evidence="19">DSM 8271 / FlGlyR</strain>
    </source>
</reference>
<feature type="transmembrane region" description="Helical" evidence="16">
    <location>
        <begin position="54"/>
        <end position="78"/>
    </location>
</feature>
<evidence type="ECO:0000256" key="6">
    <source>
        <dbReference type="ARBA" id="ARBA00022741"/>
    </source>
</evidence>
<evidence type="ECO:0000256" key="14">
    <source>
        <dbReference type="ARBA" id="ARBA00025923"/>
    </source>
</evidence>
<dbReference type="SMART" id="SM00843">
    <property type="entry name" value="Ftsk_gamma"/>
    <property type="match status" value="1"/>
</dbReference>
<feature type="binding site" evidence="15">
    <location>
        <begin position="429"/>
        <end position="436"/>
    </location>
    <ligand>
        <name>ATP</name>
        <dbReference type="ChEBI" id="CHEBI:30616"/>
    </ligand>
</feature>
<evidence type="ECO:0000256" key="1">
    <source>
        <dbReference type="ARBA" id="ARBA00004651"/>
    </source>
</evidence>
<dbReference type="KEGG" id="sgy:Sgly_2217"/>
<evidence type="ECO:0000259" key="17">
    <source>
        <dbReference type="PROSITE" id="PS50901"/>
    </source>
</evidence>
<comment type="function">
    <text evidence="13">Essential cell division protein that coordinates cell division and chromosome segregation. The N-terminus is involved in assembly of the cell-division machinery. The C-terminus functions as a DNA motor that moves dsDNA in an ATP-dependent manner towards the dif recombination site, which is located within the replication terminus region. Required for activation of the Xer recombinase, allowing activation of chromosome unlinking by recombination.</text>
</comment>
<dbReference type="InterPro" id="IPR036388">
    <property type="entry name" value="WH-like_DNA-bd_sf"/>
</dbReference>
<keyword evidence="12" id="KW-0131">Cell cycle</keyword>
<gene>
    <name evidence="18" type="ordered locus">Sgly_2217</name>
</gene>
<dbReference type="Gene3D" id="1.10.10.10">
    <property type="entry name" value="Winged helix-like DNA-binding domain superfamily/Winged helix DNA-binding domain"/>
    <property type="match status" value="1"/>
</dbReference>
<dbReference type="PANTHER" id="PTHR22683">
    <property type="entry name" value="SPORULATION PROTEIN RELATED"/>
    <property type="match status" value="1"/>
</dbReference>
<dbReference type="InterPro" id="IPR018541">
    <property type="entry name" value="Ftsk_gamma"/>
</dbReference>
<evidence type="ECO:0000256" key="5">
    <source>
        <dbReference type="ARBA" id="ARBA00022692"/>
    </source>
</evidence>
<evidence type="ECO:0000256" key="12">
    <source>
        <dbReference type="ARBA" id="ARBA00023306"/>
    </source>
</evidence>
<proteinExistence type="inferred from homology"/>
<dbReference type="InterPro" id="IPR003593">
    <property type="entry name" value="AAA+_ATPase"/>
</dbReference>
<evidence type="ECO:0000256" key="4">
    <source>
        <dbReference type="ARBA" id="ARBA00022618"/>
    </source>
</evidence>
<dbReference type="GO" id="GO:0007059">
    <property type="term" value="P:chromosome segregation"/>
    <property type="evidence" value="ECO:0007669"/>
    <property type="project" value="UniProtKB-KW"/>
</dbReference>
<sequence>MAKRTARTGRRKKEPLNDKLKNEIKGIMIFGLACLGFLMVYADNDGAITQSVGQVFRTLMGSGSAVFFLFMGAAGFMIMGQNKKVLRTRMVGLTILWLVIEGFLQLGFLSRGIDGGIIGRMLTLILAKSVGVTGSYVVLTVVGTIATVLVLNRSIVESGKDMIKGTGNVIAFLGKQVKDFTVVLSDNESDRKEEKKREIKKREAKVTAIHQDEEKYRSNQEEYVVVEQVFDAPEPEVGIPAEDSPHIFSEPEEPEPPIIPASVNTNSKKGSSEENYQIPPLSLINRAVKTKSQRIHKDLADNVHLLEETLASFGVKVKVTRVVQGPAITRYEVQPAPGVKVSKITSLADDIALSLAASDVRIEAPIPGKSAVGIEVPNKQISVVHLREVLETDEFASSPSRLSLALGKDITGSPVIADLGKMPHLLIAGATGSGKSVCINTIISSIVYKAKPDEVKLLLIDPKMVELTNYNGIPHLIAPVVTDPSKAAGALKWIVTEMECRYELFASSGVRDITRYNYIVSKEDDKQILPFVVVIIDELSDLMMVAPGDVEDAICRLAQMARAAGIHLIVATQRPSVDVITGLIKANIPSRIAFAVSSQIDSRTILDMAGAEKLLGRGDMLYNPIGMNKPLRVQGCFLSDREVKNIVDFLKKQAVPDYMEIPERSIQTKNKVEQPEDELFYQAAKVFLENGQASVSLLQRKLRIGYTRAARLMDLMEEKGVVGPYEGSKPREVLLSWSQFEQKYKSIEENQA</sequence>
<keyword evidence="3" id="KW-1003">Cell membrane</keyword>
<dbReference type="Gene3D" id="3.40.50.300">
    <property type="entry name" value="P-loop containing nucleotide triphosphate hydrolases"/>
    <property type="match status" value="1"/>
</dbReference>
<dbReference type="HOGENOM" id="CLU_001981_9_7_9"/>
<dbReference type="RefSeq" id="WP_013625371.1">
    <property type="nucleotide sequence ID" value="NC_015172.1"/>
</dbReference>
<evidence type="ECO:0000256" key="8">
    <source>
        <dbReference type="ARBA" id="ARBA00022840"/>
    </source>
</evidence>
<keyword evidence="7" id="KW-0159">Chromosome partition</keyword>
<dbReference type="Proteomes" id="UP000007488">
    <property type="component" value="Chromosome"/>
</dbReference>
<dbReference type="Pfam" id="PF01580">
    <property type="entry name" value="FtsK_SpoIIIE"/>
    <property type="match status" value="1"/>
</dbReference>
<evidence type="ECO:0000256" key="2">
    <source>
        <dbReference type="ARBA" id="ARBA00006474"/>
    </source>
</evidence>
<evidence type="ECO:0000256" key="15">
    <source>
        <dbReference type="PROSITE-ProRule" id="PRU00289"/>
    </source>
</evidence>
<reference evidence="19" key="2">
    <citation type="submission" date="2011-02" db="EMBL/GenBank/DDBJ databases">
        <title>The complete genome of Syntrophobotulus glycolicus DSM 8271.</title>
        <authorList>
            <person name="Lucas S."/>
            <person name="Copeland A."/>
            <person name="Lapidus A."/>
            <person name="Bruce D."/>
            <person name="Goodwin L."/>
            <person name="Pitluck S."/>
            <person name="Kyrpides N."/>
            <person name="Mavromatis K."/>
            <person name="Pagani I."/>
            <person name="Ivanova N."/>
            <person name="Mikhailova N."/>
            <person name="Chertkov O."/>
            <person name="Held B."/>
            <person name="Detter J.C."/>
            <person name="Tapia R."/>
            <person name="Han C."/>
            <person name="Land M."/>
            <person name="Hauser L."/>
            <person name="Markowitz V."/>
            <person name="Cheng J.-F."/>
            <person name="Hugenholtz P."/>
            <person name="Woyke T."/>
            <person name="Wu D."/>
            <person name="Spring S."/>
            <person name="Schroeder M."/>
            <person name="Brambilla E."/>
            <person name="Klenk H.-P."/>
            <person name="Eisen J.A."/>
        </authorList>
    </citation>
    <scope>NUCLEOTIDE SEQUENCE [LARGE SCALE GENOMIC DNA]</scope>
    <source>
        <strain evidence="19">DSM 8271 / FlGlyR</strain>
    </source>
</reference>
<keyword evidence="19" id="KW-1185">Reference proteome</keyword>
<dbReference type="Pfam" id="PF17854">
    <property type="entry name" value="FtsK_alpha"/>
    <property type="match status" value="1"/>
</dbReference>
<keyword evidence="11 16" id="KW-0472">Membrane</keyword>